<comment type="caution">
    <text evidence="2">The sequence shown here is derived from an EMBL/GenBank/DDBJ whole genome shotgun (WGS) entry which is preliminary data.</text>
</comment>
<feature type="signal peptide" evidence="1">
    <location>
        <begin position="1"/>
        <end position="23"/>
    </location>
</feature>
<organism evidence="2 3">
    <name type="scientific">Acinetobacter towneri</name>
    <dbReference type="NCBI Taxonomy" id="202956"/>
    <lineage>
        <taxon>Bacteria</taxon>
        <taxon>Pseudomonadati</taxon>
        <taxon>Pseudomonadota</taxon>
        <taxon>Gammaproteobacteria</taxon>
        <taxon>Moraxellales</taxon>
        <taxon>Moraxellaceae</taxon>
        <taxon>Acinetobacter</taxon>
    </lineage>
</organism>
<evidence type="ECO:0000256" key="1">
    <source>
        <dbReference type="SAM" id="SignalP"/>
    </source>
</evidence>
<dbReference type="AlphaFoldDB" id="A0A1E8E0D8"/>
<sequence length="181" mass="18828">MSKFIKTAAAVVVFGAFSTVTMAGGGGNHGPKPDPKPTPVCNEGPCTGSIPIQVTVPKRCELKVLTSSISLKDGAETSGQFMVGANAKYNLLVNTANRVGDKSTKSKAKLGVGDNAPAVGLTVETKLENSSSVILLNDEKTNIAPGSNGWNTYNVFVKSDSVGISKPAGTYTDKYDIRVSF</sequence>
<evidence type="ECO:0000313" key="2">
    <source>
        <dbReference type="EMBL" id="OFE43100.1"/>
    </source>
</evidence>
<feature type="chain" id="PRO_5009213253" description="Fimbrial protein" evidence="1">
    <location>
        <begin position="24"/>
        <end position="181"/>
    </location>
</feature>
<protein>
    <recommendedName>
        <fullName evidence="4">Fimbrial protein</fullName>
    </recommendedName>
</protein>
<evidence type="ECO:0000313" key="3">
    <source>
        <dbReference type="Proteomes" id="UP000186931"/>
    </source>
</evidence>
<keyword evidence="1" id="KW-0732">Signal</keyword>
<dbReference type="Proteomes" id="UP000186931">
    <property type="component" value="Unassembled WGS sequence"/>
</dbReference>
<dbReference type="RefSeq" id="WP_070154799.1">
    <property type="nucleotide sequence ID" value="NZ_MKQS01000016.1"/>
</dbReference>
<reference evidence="2 3" key="1">
    <citation type="submission" date="2016-10" db="EMBL/GenBank/DDBJ databases">
        <title>Genome of airborne Acinetobacter sp. 5-2Ac02 in the hospital environment: Species near to Acinetobacter towneri.</title>
        <authorList>
            <person name="Barbosa B."/>
            <person name="Fernandez-Garcia L."/>
            <person name="Gato E."/>
            <person name="Leao R."/>
            <person name="Albano R."/>
            <person name="Fernandez B."/>
            <person name="Fernandez-Cuenca F."/>
            <person name="Marques E."/>
            <person name="Tomas M."/>
        </authorList>
    </citation>
    <scope>NUCLEOTIDE SEQUENCE [LARGE SCALE GENOMIC DNA]</scope>
    <source>
        <strain evidence="2 3">5-2Ac02</strain>
    </source>
</reference>
<name>A0A1E8E0D8_9GAMM</name>
<gene>
    <name evidence="2" type="ORF">BJN41_09605</name>
</gene>
<evidence type="ECO:0008006" key="4">
    <source>
        <dbReference type="Google" id="ProtNLM"/>
    </source>
</evidence>
<proteinExistence type="predicted"/>
<dbReference type="EMBL" id="MKQS01000016">
    <property type="protein sequence ID" value="OFE43100.1"/>
    <property type="molecule type" value="Genomic_DNA"/>
</dbReference>
<accession>A0A1E8E0D8</accession>